<evidence type="ECO:0000256" key="1">
    <source>
        <dbReference type="SAM" id="MobiDB-lite"/>
    </source>
</evidence>
<feature type="region of interest" description="Disordered" evidence="1">
    <location>
        <begin position="1"/>
        <end position="54"/>
    </location>
</feature>
<accession>A0ABT3C2N6</accession>
<sequence length="54" mass="5821">MKTSLPNTPSAPDQSGTEGDLDDDPTQNEPEQPDEEKIDHAVEETFPASDPISP</sequence>
<feature type="compositionally biased region" description="Polar residues" evidence="1">
    <location>
        <begin position="1"/>
        <end position="17"/>
    </location>
</feature>
<protein>
    <submittedName>
        <fullName evidence="2">Uncharacterized protein</fullName>
    </submittedName>
</protein>
<gene>
    <name evidence="2" type="ORF">OH718_22475</name>
</gene>
<dbReference type="RefSeq" id="WP_162880522.1">
    <property type="nucleotide sequence ID" value="NZ_JAFGZD010000011.1"/>
</dbReference>
<dbReference type="Proteomes" id="UP001207294">
    <property type="component" value="Unassembled WGS sequence"/>
</dbReference>
<organism evidence="2 3">
    <name type="scientific">Pseudomonas capsici</name>
    <dbReference type="NCBI Taxonomy" id="2810614"/>
    <lineage>
        <taxon>Bacteria</taxon>
        <taxon>Pseudomonadati</taxon>
        <taxon>Pseudomonadota</taxon>
        <taxon>Gammaproteobacteria</taxon>
        <taxon>Pseudomonadales</taxon>
        <taxon>Pseudomonadaceae</taxon>
        <taxon>Pseudomonas</taxon>
    </lineage>
</organism>
<name>A0ABT3C2N6_9PSED</name>
<feature type="compositionally biased region" description="Acidic residues" evidence="1">
    <location>
        <begin position="19"/>
        <end position="34"/>
    </location>
</feature>
<dbReference type="GeneID" id="93562411"/>
<proteinExistence type="predicted"/>
<comment type="caution">
    <text evidence="2">The sequence shown here is derived from an EMBL/GenBank/DDBJ whole genome shotgun (WGS) entry which is preliminary data.</text>
</comment>
<dbReference type="EMBL" id="JAOXML010000026">
    <property type="protein sequence ID" value="MCV4379370.1"/>
    <property type="molecule type" value="Genomic_DNA"/>
</dbReference>
<evidence type="ECO:0000313" key="2">
    <source>
        <dbReference type="EMBL" id="MCV4379370.1"/>
    </source>
</evidence>
<keyword evidence="3" id="KW-1185">Reference proteome</keyword>
<evidence type="ECO:0000313" key="3">
    <source>
        <dbReference type="Proteomes" id="UP001207294"/>
    </source>
</evidence>
<reference evidence="2 3" key="1">
    <citation type="submission" date="2022-10" db="EMBL/GenBank/DDBJ databases">
        <title>Characterization of Pseudomonas capsici strains from pepper and tomato in Georgia.</title>
        <authorList>
            <person name="Zhao M."/>
            <person name="Dutta B."/>
        </authorList>
    </citation>
    <scope>NUCLEOTIDE SEQUENCE [LARGE SCALE GENOMIC DNA]</scope>
    <source>
        <strain evidence="2 3">Pc20-5</strain>
    </source>
</reference>